<keyword evidence="1" id="KW-1133">Transmembrane helix</keyword>
<accession>A0A8C2HQP0</accession>
<dbReference type="Ensembl" id="ENSCCRT00020069291.1">
    <property type="protein sequence ID" value="ENSCCRP00020062935.1"/>
    <property type="gene ID" value="ENSCCRG00020029699.1"/>
</dbReference>
<feature type="transmembrane region" description="Helical" evidence="1">
    <location>
        <begin position="51"/>
        <end position="73"/>
    </location>
</feature>
<dbReference type="Proteomes" id="UP000694701">
    <property type="component" value="Unplaced"/>
</dbReference>
<name>A0A8C2HQP0_CYPCA</name>
<reference evidence="2" key="1">
    <citation type="submission" date="2025-08" db="UniProtKB">
        <authorList>
            <consortium name="Ensembl"/>
        </authorList>
    </citation>
    <scope>IDENTIFICATION</scope>
</reference>
<evidence type="ECO:0000256" key="1">
    <source>
        <dbReference type="SAM" id="Phobius"/>
    </source>
</evidence>
<proteinExistence type="predicted"/>
<protein>
    <submittedName>
        <fullName evidence="2">Uncharacterized protein</fullName>
    </submittedName>
</protein>
<evidence type="ECO:0000313" key="3">
    <source>
        <dbReference type="Proteomes" id="UP000694701"/>
    </source>
</evidence>
<sequence length="126" mass="14261">MMEHQHIYEIPSQNSGRETVAVEMNNFSEADNEVVSPEVVYVRVKLKGKDYMCCSVFNIMFCNCLFLGFAALICSLKISEITACFFLEHVSLYSKLLNLTLDIVFFEKLLVRGAITFSPVAEGFLV</sequence>
<keyword evidence="1" id="KW-0812">Transmembrane</keyword>
<keyword evidence="1" id="KW-0472">Membrane</keyword>
<organism evidence="2 3">
    <name type="scientific">Cyprinus carpio</name>
    <name type="common">Common carp</name>
    <dbReference type="NCBI Taxonomy" id="7962"/>
    <lineage>
        <taxon>Eukaryota</taxon>
        <taxon>Metazoa</taxon>
        <taxon>Chordata</taxon>
        <taxon>Craniata</taxon>
        <taxon>Vertebrata</taxon>
        <taxon>Euteleostomi</taxon>
        <taxon>Actinopterygii</taxon>
        <taxon>Neopterygii</taxon>
        <taxon>Teleostei</taxon>
        <taxon>Ostariophysi</taxon>
        <taxon>Cypriniformes</taxon>
        <taxon>Cyprinidae</taxon>
        <taxon>Cyprininae</taxon>
        <taxon>Cyprinus</taxon>
    </lineage>
</organism>
<dbReference type="AlphaFoldDB" id="A0A8C2HQP0"/>
<evidence type="ECO:0000313" key="2">
    <source>
        <dbReference type="Ensembl" id="ENSCCRP00020062935.1"/>
    </source>
</evidence>